<dbReference type="PANTHER" id="PTHR42929">
    <property type="entry name" value="INNER MEMBRANE ABC TRANSPORTER PERMEASE PROTEIN YDCU-RELATED-RELATED"/>
    <property type="match status" value="1"/>
</dbReference>
<dbReference type="PROSITE" id="PS50928">
    <property type="entry name" value="ABC_TM1"/>
    <property type="match status" value="1"/>
</dbReference>
<evidence type="ECO:0000256" key="4">
    <source>
        <dbReference type="ARBA" id="ARBA00022475"/>
    </source>
</evidence>
<feature type="transmembrane region" description="Helical" evidence="8">
    <location>
        <begin position="282"/>
        <end position="302"/>
    </location>
</feature>
<evidence type="ECO:0000256" key="9">
    <source>
        <dbReference type="SAM" id="MobiDB-lite"/>
    </source>
</evidence>
<dbReference type="AlphaFoldDB" id="A0A810NEW9"/>
<dbReference type="CDD" id="cd06261">
    <property type="entry name" value="TM_PBP2"/>
    <property type="match status" value="1"/>
</dbReference>
<dbReference type="EMBL" id="AP023359">
    <property type="protein sequence ID" value="BCJ70013.1"/>
    <property type="molecule type" value="Genomic_DNA"/>
</dbReference>
<dbReference type="PANTHER" id="PTHR42929:SF1">
    <property type="entry name" value="INNER MEMBRANE ABC TRANSPORTER PERMEASE PROTEIN YDCU-RELATED"/>
    <property type="match status" value="1"/>
</dbReference>
<dbReference type="InterPro" id="IPR035906">
    <property type="entry name" value="MetI-like_sf"/>
</dbReference>
<dbReference type="RefSeq" id="WP_212819657.1">
    <property type="nucleotide sequence ID" value="NZ_AP023359.1"/>
</dbReference>
<feature type="transmembrane region" description="Helical" evidence="8">
    <location>
        <begin position="230"/>
        <end position="253"/>
    </location>
</feature>
<keyword evidence="3 8" id="KW-0813">Transport</keyword>
<sequence>MVDTLTPSPTRAPAGSRARRSRVDRARAGAPRYLLVLPALIPLAVIFIGSLVQLADLGLRPYEAGRIGTGVTLDNIGRFAADPYTWRVLGDTVTLGAVCAAVAVALAYPMALALHRLRSPALRGVGLFLIFSPLLTSVVVRAYGWNVMLGDGGVVNRFLLDVGLIDAPLRMMYEFPAVVIAMVHVLLPFAVFPLLGVVAQVPRSAIEAAHDLGANRHQVFWRVTFPLTRYGVVLSLQLCFALTISAFATPALLGGGRVQVLSGLVYTNVGAVDWPMAAVQSYALLLITLLLVGVVSVAGRLAGRSRR</sequence>
<dbReference type="GO" id="GO:0055085">
    <property type="term" value="P:transmembrane transport"/>
    <property type="evidence" value="ECO:0007669"/>
    <property type="project" value="InterPro"/>
</dbReference>
<dbReference type="Pfam" id="PF00528">
    <property type="entry name" value="BPD_transp_1"/>
    <property type="match status" value="1"/>
</dbReference>
<protein>
    <submittedName>
        <fullName evidence="11">Polyamine ABC transporter permease</fullName>
    </submittedName>
</protein>
<evidence type="ECO:0000259" key="10">
    <source>
        <dbReference type="PROSITE" id="PS50928"/>
    </source>
</evidence>
<keyword evidence="7 8" id="KW-0472">Membrane</keyword>
<keyword evidence="12" id="KW-1185">Reference proteome</keyword>
<dbReference type="KEGG" id="pry:Prubr_70340"/>
<evidence type="ECO:0000256" key="6">
    <source>
        <dbReference type="ARBA" id="ARBA00022989"/>
    </source>
</evidence>
<evidence type="ECO:0000313" key="12">
    <source>
        <dbReference type="Proteomes" id="UP000680866"/>
    </source>
</evidence>
<evidence type="ECO:0000256" key="2">
    <source>
        <dbReference type="ARBA" id="ARBA00007069"/>
    </source>
</evidence>
<dbReference type="Gene3D" id="1.10.3720.10">
    <property type="entry name" value="MetI-like"/>
    <property type="match status" value="1"/>
</dbReference>
<dbReference type="Proteomes" id="UP000680866">
    <property type="component" value="Chromosome"/>
</dbReference>
<gene>
    <name evidence="11" type="ORF">Prubr_70340</name>
</gene>
<accession>A0A810NEW9</accession>
<proteinExistence type="inferred from homology"/>
<feature type="transmembrane region" description="Helical" evidence="8">
    <location>
        <begin position="125"/>
        <end position="144"/>
    </location>
</feature>
<evidence type="ECO:0000256" key="7">
    <source>
        <dbReference type="ARBA" id="ARBA00023136"/>
    </source>
</evidence>
<feature type="transmembrane region" description="Helical" evidence="8">
    <location>
        <begin position="33"/>
        <end position="55"/>
    </location>
</feature>
<feature type="transmembrane region" description="Helical" evidence="8">
    <location>
        <begin position="175"/>
        <end position="198"/>
    </location>
</feature>
<evidence type="ECO:0000256" key="1">
    <source>
        <dbReference type="ARBA" id="ARBA00004651"/>
    </source>
</evidence>
<dbReference type="InterPro" id="IPR000515">
    <property type="entry name" value="MetI-like"/>
</dbReference>
<dbReference type="GO" id="GO:0005886">
    <property type="term" value="C:plasma membrane"/>
    <property type="evidence" value="ECO:0007669"/>
    <property type="project" value="UniProtKB-SubCell"/>
</dbReference>
<feature type="transmembrane region" description="Helical" evidence="8">
    <location>
        <begin position="93"/>
        <end position="113"/>
    </location>
</feature>
<evidence type="ECO:0000313" key="11">
    <source>
        <dbReference type="EMBL" id="BCJ70013.1"/>
    </source>
</evidence>
<organism evidence="11 12">
    <name type="scientific">Polymorphospora rubra</name>
    <dbReference type="NCBI Taxonomy" id="338584"/>
    <lineage>
        <taxon>Bacteria</taxon>
        <taxon>Bacillati</taxon>
        <taxon>Actinomycetota</taxon>
        <taxon>Actinomycetes</taxon>
        <taxon>Micromonosporales</taxon>
        <taxon>Micromonosporaceae</taxon>
        <taxon>Polymorphospora</taxon>
    </lineage>
</organism>
<keyword evidence="6 8" id="KW-1133">Transmembrane helix</keyword>
<keyword evidence="4" id="KW-1003">Cell membrane</keyword>
<dbReference type="SUPFAM" id="SSF161098">
    <property type="entry name" value="MetI-like"/>
    <property type="match status" value="1"/>
</dbReference>
<feature type="domain" description="ABC transmembrane type-1" evidence="10">
    <location>
        <begin position="89"/>
        <end position="295"/>
    </location>
</feature>
<evidence type="ECO:0000256" key="3">
    <source>
        <dbReference type="ARBA" id="ARBA00022448"/>
    </source>
</evidence>
<evidence type="ECO:0000256" key="5">
    <source>
        <dbReference type="ARBA" id="ARBA00022692"/>
    </source>
</evidence>
<name>A0A810NEW9_9ACTN</name>
<evidence type="ECO:0000256" key="8">
    <source>
        <dbReference type="RuleBase" id="RU363032"/>
    </source>
</evidence>
<keyword evidence="5 8" id="KW-0812">Transmembrane</keyword>
<feature type="compositionally biased region" description="Low complexity" evidence="9">
    <location>
        <begin position="7"/>
        <end position="16"/>
    </location>
</feature>
<feature type="region of interest" description="Disordered" evidence="9">
    <location>
        <begin position="1"/>
        <end position="23"/>
    </location>
</feature>
<reference evidence="11" key="1">
    <citation type="submission" date="2020-08" db="EMBL/GenBank/DDBJ databases">
        <title>Whole genome shotgun sequence of Polymorphospora rubra NBRC 101157.</title>
        <authorList>
            <person name="Komaki H."/>
            <person name="Tamura T."/>
        </authorList>
    </citation>
    <scope>NUCLEOTIDE SEQUENCE</scope>
    <source>
        <strain evidence="11">NBRC 101157</strain>
    </source>
</reference>
<comment type="similarity">
    <text evidence="2">Belongs to the binding-protein-dependent transport system permease family. CysTW subfamily.</text>
</comment>
<comment type="subcellular location">
    <subcellularLocation>
        <location evidence="1 8">Cell membrane</location>
        <topology evidence="1 8">Multi-pass membrane protein</topology>
    </subcellularLocation>
</comment>